<evidence type="ECO:0000259" key="10">
    <source>
        <dbReference type="PROSITE" id="PS50979"/>
    </source>
</evidence>
<reference evidence="11 12" key="1">
    <citation type="journal article" date="2012" name="PLoS Pathog.">
        <title>Diverse lifestyles and strategies of plant pathogenesis encoded in the genomes of eighteen Dothideomycetes fungi.</title>
        <authorList>
            <person name="Ohm R.A."/>
            <person name="Feau N."/>
            <person name="Henrissat B."/>
            <person name="Schoch C.L."/>
            <person name="Horwitz B.A."/>
            <person name="Barry K.W."/>
            <person name="Condon B.J."/>
            <person name="Copeland A.C."/>
            <person name="Dhillon B."/>
            <person name="Glaser F."/>
            <person name="Hesse C.N."/>
            <person name="Kosti I."/>
            <person name="LaButti K."/>
            <person name="Lindquist E.A."/>
            <person name="Lucas S."/>
            <person name="Salamov A.A."/>
            <person name="Bradshaw R.E."/>
            <person name="Ciuffetti L."/>
            <person name="Hamelin R.C."/>
            <person name="Kema G.H.J."/>
            <person name="Lawrence C."/>
            <person name="Scott J.A."/>
            <person name="Spatafora J.W."/>
            <person name="Turgeon B.G."/>
            <person name="de Wit P.J.G.M."/>
            <person name="Zhong S."/>
            <person name="Goodwin S.B."/>
            <person name="Grigoriev I.V."/>
        </authorList>
    </citation>
    <scope>NUCLEOTIDE SEQUENCE [LARGE SCALE GENOMIC DNA]</scope>
    <source>
        <strain evidence="11 12">SO2202</strain>
    </source>
</reference>
<dbReference type="InterPro" id="IPR005482">
    <property type="entry name" value="Biotin_COase_C"/>
</dbReference>
<dbReference type="Pfam" id="PF02786">
    <property type="entry name" value="CPSase_L_D2"/>
    <property type="match status" value="1"/>
</dbReference>
<keyword evidence="3 6" id="KW-0547">Nucleotide-binding</keyword>
<dbReference type="EMBL" id="KB456264">
    <property type="protein sequence ID" value="EMF12863.1"/>
    <property type="molecule type" value="Genomic_DNA"/>
</dbReference>
<keyword evidence="2" id="KW-0436">Ligase</keyword>
<dbReference type="SMART" id="SM00878">
    <property type="entry name" value="Biotin_carb_C"/>
    <property type="match status" value="1"/>
</dbReference>
<dbReference type="SUPFAM" id="SSF52440">
    <property type="entry name" value="PreATP-grasp domain"/>
    <property type="match status" value="1"/>
</dbReference>
<dbReference type="InterPro" id="IPR005481">
    <property type="entry name" value="BC-like_N"/>
</dbReference>
<dbReference type="InterPro" id="IPR000089">
    <property type="entry name" value="Biotin_lipoyl"/>
</dbReference>
<dbReference type="PANTHER" id="PTHR45007:SF1">
    <property type="entry name" value="CARBOXYLASE, PUTATIVE (AFU_ORTHOLOGUE AFUA_5G07570)-RELATED"/>
    <property type="match status" value="1"/>
</dbReference>
<dbReference type="GeneID" id="27902667"/>
<dbReference type="OMA" id="KGDAWSI"/>
<gene>
    <name evidence="11" type="ORF">SEPMUDRAFT_149401</name>
</gene>
<dbReference type="InterPro" id="IPR011761">
    <property type="entry name" value="ATP-grasp"/>
</dbReference>
<evidence type="ECO:0000256" key="4">
    <source>
        <dbReference type="ARBA" id="ARBA00022840"/>
    </source>
</evidence>
<dbReference type="Gene3D" id="2.40.50.100">
    <property type="match status" value="1"/>
</dbReference>
<dbReference type="InterPro" id="IPR005479">
    <property type="entry name" value="CPAse_ATP-bd"/>
</dbReference>
<dbReference type="InterPro" id="IPR016185">
    <property type="entry name" value="PreATP-grasp_dom_sf"/>
</dbReference>
<evidence type="ECO:0000256" key="2">
    <source>
        <dbReference type="ARBA" id="ARBA00022598"/>
    </source>
</evidence>
<dbReference type="eggNOG" id="KOG0369">
    <property type="taxonomic scope" value="Eukaryota"/>
</dbReference>
<evidence type="ECO:0000256" key="6">
    <source>
        <dbReference type="PROSITE-ProRule" id="PRU00409"/>
    </source>
</evidence>
<keyword evidence="4 6" id="KW-0067">ATP-binding</keyword>
<dbReference type="Proteomes" id="UP000016931">
    <property type="component" value="Unassembled WGS sequence"/>
</dbReference>
<feature type="domain" description="Biotin carboxylation" evidence="10">
    <location>
        <begin position="11"/>
        <end position="458"/>
    </location>
</feature>
<dbReference type="PANTHER" id="PTHR45007">
    <property type="entry name" value="CARBOXYLASE, PUTATIVE (AFU_ORTHOLOGUE AFUA_5G07570)-RELATED"/>
    <property type="match status" value="1"/>
</dbReference>
<name>M3CGE6_SPHMS</name>
<dbReference type="HOGENOM" id="CLU_000395_3_2_1"/>
<evidence type="ECO:0000259" key="8">
    <source>
        <dbReference type="PROSITE" id="PS50968"/>
    </source>
</evidence>
<dbReference type="SUPFAM" id="SSF51246">
    <property type="entry name" value="Rudiment single hybrid motif"/>
    <property type="match status" value="1"/>
</dbReference>
<dbReference type="InterPro" id="IPR011764">
    <property type="entry name" value="Biotin_carboxylation_dom"/>
</dbReference>
<evidence type="ECO:0000313" key="11">
    <source>
        <dbReference type="EMBL" id="EMF12863.1"/>
    </source>
</evidence>
<dbReference type="Pfam" id="PF02785">
    <property type="entry name" value="Biotin_carb_C"/>
    <property type="match status" value="1"/>
</dbReference>
<dbReference type="InterPro" id="IPR011054">
    <property type="entry name" value="Rudment_hybrid_motif"/>
</dbReference>
<comment type="cofactor">
    <cofactor evidence="1">
        <name>biotin</name>
        <dbReference type="ChEBI" id="CHEBI:57586"/>
    </cofactor>
</comment>
<dbReference type="AlphaFoldDB" id="M3CGE6"/>
<feature type="compositionally biased region" description="Low complexity" evidence="7">
    <location>
        <begin position="521"/>
        <end position="535"/>
    </location>
</feature>
<dbReference type="CDD" id="cd06850">
    <property type="entry name" value="biotinyl_domain"/>
    <property type="match status" value="1"/>
</dbReference>
<dbReference type="OrthoDB" id="196847at2759"/>
<dbReference type="Gene3D" id="3.30.470.20">
    <property type="entry name" value="ATP-grasp fold, B domain"/>
    <property type="match status" value="1"/>
</dbReference>
<keyword evidence="11" id="KW-0670">Pyruvate</keyword>
<keyword evidence="5" id="KW-0092">Biotin</keyword>
<dbReference type="GO" id="GO:0046872">
    <property type="term" value="F:metal ion binding"/>
    <property type="evidence" value="ECO:0007669"/>
    <property type="project" value="InterPro"/>
</dbReference>
<feature type="domain" description="ATP-grasp" evidence="9">
    <location>
        <begin position="125"/>
        <end position="320"/>
    </location>
</feature>
<evidence type="ECO:0000259" key="9">
    <source>
        <dbReference type="PROSITE" id="PS50975"/>
    </source>
</evidence>
<dbReference type="SUPFAM" id="SSF56059">
    <property type="entry name" value="Glutathione synthetase ATP-binding domain-like"/>
    <property type="match status" value="1"/>
</dbReference>
<feature type="domain" description="Lipoyl-binding" evidence="8">
    <location>
        <begin position="590"/>
        <end position="669"/>
    </location>
</feature>
<dbReference type="Pfam" id="PF00289">
    <property type="entry name" value="Biotin_carb_N"/>
    <property type="match status" value="1"/>
</dbReference>
<dbReference type="GO" id="GO:0005524">
    <property type="term" value="F:ATP binding"/>
    <property type="evidence" value="ECO:0007669"/>
    <property type="project" value="UniProtKB-UniRule"/>
</dbReference>
<dbReference type="PROSITE" id="PS50979">
    <property type="entry name" value="BC"/>
    <property type="match status" value="1"/>
</dbReference>
<proteinExistence type="predicted"/>
<evidence type="ECO:0000313" key="12">
    <source>
        <dbReference type="Proteomes" id="UP000016931"/>
    </source>
</evidence>
<evidence type="ECO:0000256" key="1">
    <source>
        <dbReference type="ARBA" id="ARBA00001953"/>
    </source>
</evidence>
<dbReference type="FunFam" id="3.30.1490.20:FF:000003">
    <property type="entry name" value="acetyl-CoA carboxylase isoform X1"/>
    <property type="match status" value="1"/>
</dbReference>
<sequence>MTTDRIIEPRPIKKILVANRGEIASRILSSCRELNLETYAVYTANDALHTYNASHAIQLPSPASYMSISELKSIVQKHNIDAIHPGYGFLSESADLAAQMAAIDVIVIGPGSATLERTGDKLQARQLAEECHVPVLPALTQPTASVESVRNFAERNGFPVMIKAVDGGGGRGIRLVREMSELERLVHRAIEESPSKQVFAERAAVEGFRHVEVQIVGDGRGGVRHLWERECSIQRRYQKIVELAPSMCLDREVVRPVIEAAVRIATKVKYASLGTFEFLLNPRTKEFFFLEINPRLQVEHTITESICSIDIVKAQLRLAQGASFDEAGLGDLAEDPMLPPKQHSIQLRVTAEDAEKNYSLSIGKIQAFHLPSGVGTRVDTALIPGASAVVTSDFDSVIAKIIITARTWPDTVSKARRALEDTFITGVQTNLALLRAIVSHPDFEAGECDTTWLESKHDELLALSREMQRSSKDPFHGLVQLQQSISSSATAASSGGGGGSTTFRKDDAWTIDISSPDSPKKTQQQQKQQQQESQTHHLQLTKVLKNDFPSSFSANILYTISSSTTTSSTPLPLKISLTSTSASSSAMSSHHRYGTPSNPTHIIMPLSGKLVEVLVDGGDVVRKDEAICVIKQMKMEIEVRSHRAGVVTWVTEAEDGEDVAEGMLAAVVEDEKVKVGGSKL</sequence>
<evidence type="ECO:0000256" key="5">
    <source>
        <dbReference type="ARBA" id="ARBA00023267"/>
    </source>
</evidence>
<dbReference type="InterPro" id="IPR011053">
    <property type="entry name" value="Single_hybrid_motif"/>
</dbReference>
<evidence type="ECO:0000256" key="3">
    <source>
        <dbReference type="ARBA" id="ARBA00022741"/>
    </source>
</evidence>
<dbReference type="STRING" id="692275.M3CGE6"/>
<dbReference type="GO" id="GO:0016874">
    <property type="term" value="F:ligase activity"/>
    <property type="evidence" value="ECO:0007669"/>
    <property type="project" value="UniProtKB-KW"/>
</dbReference>
<keyword evidence="12" id="KW-1185">Reference proteome</keyword>
<dbReference type="Pfam" id="PF00364">
    <property type="entry name" value="Biotin_lipoyl"/>
    <property type="match status" value="1"/>
</dbReference>
<dbReference type="SUPFAM" id="SSF51230">
    <property type="entry name" value="Single hybrid motif"/>
    <property type="match status" value="1"/>
</dbReference>
<dbReference type="PROSITE" id="PS50968">
    <property type="entry name" value="BIOTINYL_LIPOYL"/>
    <property type="match status" value="1"/>
</dbReference>
<accession>M3CGE6</accession>
<dbReference type="PROSITE" id="PS50975">
    <property type="entry name" value="ATP_GRASP"/>
    <property type="match status" value="1"/>
</dbReference>
<evidence type="ECO:0000256" key="7">
    <source>
        <dbReference type="SAM" id="MobiDB-lite"/>
    </source>
</evidence>
<organism evidence="11 12">
    <name type="scientific">Sphaerulina musiva (strain SO2202)</name>
    <name type="common">Poplar stem canker fungus</name>
    <name type="synonym">Septoria musiva</name>
    <dbReference type="NCBI Taxonomy" id="692275"/>
    <lineage>
        <taxon>Eukaryota</taxon>
        <taxon>Fungi</taxon>
        <taxon>Dikarya</taxon>
        <taxon>Ascomycota</taxon>
        <taxon>Pezizomycotina</taxon>
        <taxon>Dothideomycetes</taxon>
        <taxon>Dothideomycetidae</taxon>
        <taxon>Mycosphaerellales</taxon>
        <taxon>Mycosphaerellaceae</taxon>
        <taxon>Sphaerulina</taxon>
    </lineage>
</organism>
<protein>
    <submittedName>
        <fullName evidence="11">Carboxylase:pyruvate/acetyl-coa/propionyl-CoA</fullName>
    </submittedName>
</protein>
<feature type="region of interest" description="Disordered" evidence="7">
    <location>
        <begin position="510"/>
        <end position="535"/>
    </location>
</feature>
<dbReference type="PROSITE" id="PS00867">
    <property type="entry name" value="CPSASE_2"/>
    <property type="match status" value="1"/>
</dbReference>
<dbReference type="RefSeq" id="XP_016760984.1">
    <property type="nucleotide sequence ID" value="XM_016905530.1"/>
</dbReference>